<dbReference type="Proteomes" id="UP001652740">
    <property type="component" value="Unplaced"/>
</dbReference>
<keyword evidence="9" id="KW-1185">Reference proteome</keyword>
<dbReference type="Pfam" id="PF06151">
    <property type="entry name" value="Trehalose_recp"/>
    <property type="match status" value="1"/>
</dbReference>
<dbReference type="PANTHER" id="PTHR21421:SF29">
    <property type="entry name" value="GUSTATORY RECEPTOR 5A FOR TREHALOSE-RELATED"/>
    <property type="match status" value="1"/>
</dbReference>
<feature type="transmembrane region" description="Helical" evidence="8">
    <location>
        <begin position="65"/>
        <end position="85"/>
    </location>
</feature>
<gene>
    <name evidence="10" type="primary">LOC116413660</name>
</gene>
<evidence type="ECO:0000256" key="6">
    <source>
        <dbReference type="ARBA" id="ARBA00023136"/>
    </source>
</evidence>
<keyword evidence="7" id="KW-0675">Receptor</keyword>
<comment type="similarity">
    <text evidence="2">Belongs to the insect chemoreceptor superfamily. Gustatory receptor (GR) family. Gr5a subfamily.</text>
</comment>
<dbReference type="InterPro" id="IPR009318">
    <property type="entry name" value="Gustatory_rcpt"/>
</dbReference>
<evidence type="ECO:0000256" key="1">
    <source>
        <dbReference type="ARBA" id="ARBA00004651"/>
    </source>
</evidence>
<evidence type="ECO:0000256" key="7">
    <source>
        <dbReference type="ARBA" id="ARBA00023170"/>
    </source>
</evidence>
<evidence type="ECO:0000313" key="9">
    <source>
        <dbReference type="Proteomes" id="UP001652740"/>
    </source>
</evidence>
<dbReference type="RefSeq" id="XP_052753672.1">
    <property type="nucleotide sequence ID" value="XM_052897712.1"/>
</dbReference>
<comment type="subcellular location">
    <subcellularLocation>
        <location evidence="1">Cell membrane</location>
        <topology evidence="1">Multi-pass membrane protein</topology>
    </subcellularLocation>
</comment>
<evidence type="ECO:0000256" key="3">
    <source>
        <dbReference type="ARBA" id="ARBA00022475"/>
    </source>
</evidence>
<reference evidence="10" key="1">
    <citation type="submission" date="2025-08" db="UniProtKB">
        <authorList>
            <consortium name="RefSeq"/>
        </authorList>
    </citation>
    <scope>IDENTIFICATION</scope>
    <source>
        <tissue evidence="10">Whole larvae</tissue>
    </source>
</reference>
<evidence type="ECO:0000256" key="2">
    <source>
        <dbReference type="ARBA" id="ARBA00005327"/>
    </source>
</evidence>
<dbReference type="GeneID" id="116413660"/>
<evidence type="ECO:0000313" key="10">
    <source>
        <dbReference type="RefSeq" id="XP_052753672.1"/>
    </source>
</evidence>
<organism evidence="9 10">
    <name type="scientific">Galleria mellonella</name>
    <name type="common">Greater wax moth</name>
    <dbReference type="NCBI Taxonomy" id="7137"/>
    <lineage>
        <taxon>Eukaryota</taxon>
        <taxon>Metazoa</taxon>
        <taxon>Ecdysozoa</taxon>
        <taxon>Arthropoda</taxon>
        <taxon>Hexapoda</taxon>
        <taxon>Insecta</taxon>
        <taxon>Pterygota</taxon>
        <taxon>Neoptera</taxon>
        <taxon>Endopterygota</taxon>
        <taxon>Lepidoptera</taxon>
        <taxon>Glossata</taxon>
        <taxon>Ditrysia</taxon>
        <taxon>Pyraloidea</taxon>
        <taxon>Pyralidae</taxon>
        <taxon>Galleriinae</taxon>
        <taxon>Galleria</taxon>
    </lineage>
</organism>
<keyword evidence="6 8" id="KW-0472">Membrane</keyword>
<accession>A0ABM3MQM8</accession>
<keyword evidence="3" id="KW-1003">Cell membrane</keyword>
<proteinExistence type="inferred from homology"/>
<evidence type="ECO:0000256" key="5">
    <source>
        <dbReference type="ARBA" id="ARBA00022989"/>
    </source>
</evidence>
<keyword evidence="4 8" id="KW-0812">Transmembrane</keyword>
<evidence type="ECO:0000256" key="8">
    <source>
        <dbReference type="SAM" id="Phobius"/>
    </source>
</evidence>
<protein>
    <submittedName>
        <fullName evidence="10">Gustatory receptor 5a for trehalose-like</fullName>
    </submittedName>
</protein>
<dbReference type="PANTHER" id="PTHR21421">
    <property type="entry name" value="GUSTATORY RECEPTOR"/>
    <property type="match status" value="1"/>
</dbReference>
<evidence type="ECO:0000256" key="4">
    <source>
        <dbReference type="ARBA" id="ARBA00022692"/>
    </source>
</evidence>
<feature type="transmembrane region" description="Helical" evidence="8">
    <location>
        <begin position="124"/>
        <end position="144"/>
    </location>
</feature>
<sequence length="166" mass="19737">MIFVEHICSLTYYINLAFRCEENIGTLSEVIEKCLRFLGSYFFNYLPYNNMLAIFIKIANVQATFLWSFTDVILVCFSIYLISYFQDLNKIIDNPAKQKYISWKRLRIYYSHAVSLVTKIDAQLGSMILVTYFIYIIFICRQLYNVLNRLHVHIKVHECDQHEADE</sequence>
<name>A0ABM3MQM8_GALME</name>
<keyword evidence="5 8" id="KW-1133">Transmembrane helix</keyword>